<feature type="region of interest" description="Disordered" evidence="1">
    <location>
        <begin position="519"/>
        <end position="539"/>
    </location>
</feature>
<sequence>MIAAQLLHVQHVKENTPLAEIKLGEARTIKTYSSVAHVIELTELKNNLNKLESSLQNLQDEDSNDSITPIQRKIDQAREKIYSLTPNRREKRGLIDGLGNVIKKVTGNMDAEDAAKIETKFKQVFENEENINKNLGQQISYNNDIIVNFNNMSDHFYKEQEKIERYINNFKNGISKELIVEDKKIRILQILNIINNNIDILQNHIHDIAESILLAKFKIIPNFILPIQELKDIAQIFKLQNFSINSEEHIYRLLNIEIESKKTKIIFHIKIPIFDKYTYTLSHLIKLPINGTNFLTLPKYILYDDKFNYMLSFQEKCSRIHGTYICDPGTAESNMDNRECVKQVLQGMNPVCEAKIINTDEAVVEPEQQWIVIISKNQLRAEPSCAEPFTIEGTTIINHINCSIFIDGTKYDDSELFYQERIKLSLPVTKNISINATSEDLSLSKIVLHLQENKAKIFQVKESTINLRFITYASSIILVIFILYALAVRRNTTYLPNPVTSVNYVPSIPSLWPSLYSRGGGVTTSTSTSPPPKPPRQNH</sequence>
<proteinExistence type="evidence at transcript level"/>
<keyword evidence="2" id="KW-1133">Transmembrane helix</keyword>
<evidence type="ECO:0000256" key="1">
    <source>
        <dbReference type="SAM" id="MobiDB-lite"/>
    </source>
</evidence>
<dbReference type="Pfam" id="PF12259">
    <property type="entry name" value="Baculo_F"/>
    <property type="match status" value="1"/>
</dbReference>
<dbReference type="AlphaFoldDB" id="Q95R86"/>
<reference evidence="3" key="1">
    <citation type="submission" date="2001-10" db="EMBL/GenBank/DDBJ databases">
        <authorList>
            <person name="Stapleton M."/>
            <person name="Brokstein P."/>
            <person name="Hong L."/>
            <person name="Agbayani A."/>
            <person name="Carlson J."/>
            <person name="Champe M."/>
            <person name="Chavez C."/>
            <person name="Dorsett V."/>
            <person name="Farfan D."/>
            <person name="Frise E."/>
            <person name="George R."/>
            <person name="Gonzalez M."/>
            <person name="Guarin H."/>
            <person name="Li P."/>
            <person name="Liao G."/>
            <person name="Miranda A."/>
            <person name="Mungall C.J."/>
            <person name="Nunoo J."/>
            <person name="Pacleb J."/>
            <person name="Paragas V."/>
            <person name="Park S."/>
            <person name="Phouanenavong S."/>
            <person name="Wan K."/>
            <person name="Yu C."/>
            <person name="Lewis S.E."/>
            <person name="Rubin G.M."/>
            <person name="Celniker S."/>
        </authorList>
    </citation>
    <scope>NUCLEOTIDE SEQUENCE</scope>
</reference>
<evidence type="ECO:0000313" key="3">
    <source>
        <dbReference type="EMBL" id="AAL29119.1"/>
    </source>
</evidence>
<dbReference type="EMBL" id="AY061571">
    <property type="protein sequence ID" value="AAL29119.1"/>
    <property type="molecule type" value="mRNA"/>
</dbReference>
<organism evidence="3">
    <name type="scientific">Drosophila melanogaster</name>
    <name type="common">Fruit fly</name>
    <dbReference type="NCBI Taxonomy" id="7227"/>
    <lineage>
        <taxon>Eukaryota</taxon>
        <taxon>Metazoa</taxon>
        <taxon>Ecdysozoa</taxon>
        <taxon>Arthropoda</taxon>
        <taxon>Hexapoda</taxon>
        <taxon>Insecta</taxon>
        <taxon>Pterygota</taxon>
        <taxon>Neoptera</taxon>
        <taxon>Endopterygota</taxon>
        <taxon>Diptera</taxon>
        <taxon>Brachycera</taxon>
        <taxon>Muscomorpha</taxon>
        <taxon>Ephydroidea</taxon>
        <taxon>Drosophilidae</taxon>
        <taxon>Drosophila</taxon>
        <taxon>Sophophora</taxon>
    </lineage>
</organism>
<evidence type="ECO:0000256" key="2">
    <source>
        <dbReference type="SAM" id="Phobius"/>
    </source>
</evidence>
<gene>
    <name evidence="3" type="primary">HMS-Beagle\pol</name>
</gene>
<keyword evidence="2" id="KW-0812">Transmembrane</keyword>
<name>Q95R86_DROME</name>
<keyword evidence="2" id="KW-0472">Membrane</keyword>
<feature type="compositionally biased region" description="Pro residues" evidence="1">
    <location>
        <begin position="529"/>
        <end position="539"/>
    </location>
</feature>
<protein>
    <submittedName>
        <fullName evidence="3">SD01935p</fullName>
    </submittedName>
</protein>
<accession>Q95R86</accession>
<feature type="transmembrane region" description="Helical" evidence="2">
    <location>
        <begin position="469"/>
        <end position="487"/>
    </location>
</feature>
<dbReference type="InterPro" id="IPR022048">
    <property type="entry name" value="Envelope_fusion-like"/>
</dbReference>